<evidence type="ECO:0000313" key="2">
    <source>
        <dbReference type="Proteomes" id="UP000825701"/>
    </source>
</evidence>
<dbReference type="RefSeq" id="WP_261402620.1">
    <property type="nucleotide sequence ID" value="NZ_CP081869.1"/>
</dbReference>
<evidence type="ECO:0008006" key="3">
    <source>
        <dbReference type="Google" id="ProtNLM"/>
    </source>
</evidence>
<accession>A0A9E6UKN0</accession>
<dbReference type="Proteomes" id="UP000825701">
    <property type="component" value="Chromosome"/>
</dbReference>
<reference evidence="1" key="1">
    <citation type="submission" date="2021-08" db="EMBL/GenBank/DDBJ databases">
        <authorList>
            <person name="Zhang H."/>
            <person name="Xu M."/>
            <person name="Yu Z."/>
            <person name="Yang L."/>
            <person name="Cai Y."/>
        </authorList>
    </citation>
    <scope>NUCLEOTIDE SEQUENCE</scope>
    <source>
        <strain evidence="1">CHL1</strain>
    </source>
</reference>
<sequence>MLTVVTPAALRRLTTVEHVRNDLGLTEGDADDTKVERLIDQATAVAERFCRRAFAIETVRETIRGCAIDHVMRLERAPAFAVRSVALNGGTVDALEYELDGVSLYRLSASGSRFAWRGSMLVVEYDAGFVLPGDEPVAGAQDLPADVELAAIRLVGAIFSASSRDQLIKSEDVDGVSSVSYWVPGTKSSLASPEAEALLKPYRTVRIR</sequence>
<keyword evidence="2" id="KW-1185">Reference proteome</keyword>
<evidence type="ECO:0000313" key="1">
    <source>
        <dbReference type="EMBL" id="QZN99536.1"/>
    </source>
</evidence>
<organism evidence="1 2">
    <name type="scientific">Chenggangzhangella methanolivorans</name>
    <dbReference type="NCBI Taxonomy" id="1437009"/>
    <lineage>
        <taxon>Bacteria</taxon>
        <taxon>Pseudomonadati</taxon>
        <taxon>Pseudomonadota</taxon>
        <taxon>Alphaproteobacteria</taxon>
        <taxon>Hyphomicrobiales</taxon>
        <taxon>Methylopilaceae</taxon>
        <taxon>Chenggangzhangella</taxon>
    </lineage>
</organism>
<dbReference type="AlphaFoldDB" id="A0A9E6UKN0"/>
<proteinExistence type="predicted"/>
<dbReference type="KEGG" id="cmet:K6K41_22970"/>
<gene>
    <name evidence="1" type="ORF">K6K41_22970</name>
</gene>
<dbReference type="EMBL" id="CP081869">
    <property type="protein sequence ID" value="QZN99536.1"/>
    <property type="molecule type" value="Genomic_DNA"/>
</dbReference>
<name>A0A9E6UKN0_9HYPH</name>
<protein>
    <recommendedName>
        <fullName evidence="3">Phage gp6-like head-tail connector protein</fullName>
    </recommendedName>
</protein>